<comment type="caution">
    <text evidence="1">The sequence shown here is derived from an EMBL/GenBank/DDBJ whole genome shotgun (WGS) entry which is preliminary data.</text>
</comment>
<evidence type="ECO:0000313" key="2">
    <source>
        <dbReference type="Proteomes" id="UP000231259"/>
    </source>
</evidence>
<protein>
    <submittedName>
        <fullName evidence="1">Uncharacterized protein</fullName>
    </submittedName>
</protein>
<gene>
    <name evidence="1" type="ORF">P775_11695</name>
</gene>
<dbReference type="Proteomes" id="UP000231259">
    <property type="component" value="Unassembled WGS sequence"/>
</dbReference>
<dbReference type="EMBL" id="AWWI01000070">
    <property type="protein sequence ID" value="PIL20012.1"/>
    <property type="molecule type" value="Genomic_DNA"/>
</dbReference>
<reference evidence="1 2" key="1">
    <citation type="submission" date="2013-09" db="EMBL/GenBank/DDBJ databases">
        <title>Genome sequencing of Phaeobacter antarcticus sp. nov. SM1211.</title>
        <authorList>
            <person name="Zhang X.-Y."/>
            <person name="Liu C."/>
            <person name="Chen X.-L."/>
            <person name="Xie B.-B."/>
            <person name="Qin Q.-L."/>
            <person name="Rong J.-C."/>
            <person name="Zhang Y.-Z."/>
        </authorList>
    </citation>
    <scope>NUCLEOTIDE SEQUENCE [LARGE SCALE GENOMIC DNA]</scope>
    <source>
        <strain evidence="1 2">SM1211</strain>
    </source>
</reference>
<accession>A0A2G8REQ8</accession>
<dbReference type="AlphaFoldDB" id="A0A2G8REQ8"/>
<keyword evidence="2" id="KW-1185">Reference proteome</keyword>
<name>A0A2G8REQ8_9RHOB</name>
<evidence type="ECO:0000313" key="1">
    <source>
        <dbReference type="EMBL" id="PIL20012.1"/>
    </source>
</evidence>
<proteinExistence type="predicted"/>
<sequence length="37" mass="4201">MLEQNDEWAVTRRYMSLETVAAICEDNTMDPAKIAAL</sequence>
<organism evidence="1 2">
    <name type="scientific">Puniceibacterium antarcticum</name>
    <dbReference type="NCBI Taxonomy" id="1206336"/>
    <lineage>
        <taxon>Bacteria</taxon>
        <taxon>Pseudomonadati</taxon>
        <taxon>Pseudomonadota</taxon>
        <taxon>Alphaproteobacteria</taxon>
        <taxon>Rhodobacterales</taxon>
        <taxon>Paracoccaceae</taxon>
        <taxon>Puniceibacterium</taxon>
    </lineage>
</organism>